<dbReference type="Gene3D" id="3.40.50.1000">
    <property type="entry name" value="HAD superfamily/HAD-like"/>
    <property type="match status" value="1"/>
</dbReference>
<evidence type="ECO:0000313" key="2">
    <source>
        <dbReference type="EMBL" id="GAA2730126.1"/>
    </source>
</evidence>
<dbReference type="SUPFAM" id="SSF52540">
    <property type="entry name" value="P-loop containing nucleoside triphosphate hydrolases"/>
    <property type="match status" value="1"/>
</dbReference>
<dbReference type="InterPro" id="IPR023214">
    <property type="entry name" value="HAD_sf"/>
</dbReference>
<evidence type="ECO:0000259" key="1">
    <source>
        <dbReference type="Pfam" id="PF25109"/>
    </source>
</evidence>
<accession>A0ABN3UCD7</accession>
<keyword evidence="3" id="KW-1185">Reference proteome</keyword>
<feature type="domain" description="Polynucleotide kinase PNKP phosphatase" evidence="1">
    <location>
        <begin position="165"/>
        <end position="300"/>
    </location>
</feature>
<proteinExistence type="predicted"/>
<comment type="caution">
    <text evidence="2">The sequence shown here is derived from an EMBL/GenBank/DDBJ whole genome shotgun (WGS) entry which is preliminary data.</text>
</comment>
<dbReference type="RefSeq" id="WP_344452305.1">
    <property type="nucleotide sequence ID" value="NZ_BAAATZ010000017.1"/>
</dbReference>
<gene>
    <name evidence="2" type="ORF">GCM10010439_42350</name>
</gene>
<dbReference type="Gene3D" id="3.40.50.300">
    <property type="entry name" value="P-loop containing nucleotide triphosphate hydrolases"/>
    <property type="match status" value="1"/>
</dbReference>
<protein>
    <recommendedName>
        <fullName evidence="1">Polynucleotide kinase PNKP phosphatase domain-containing protein</fullName>
    </recommendedName>
</protein>
<evidence type="ECO:0000313" key="3">
    <source>
        <dbReference type="Proteomes" id="UP001501842"/>
    </source>
</evidence>
<sequence length="300" mass="33610">MPTLHITRGLPASGKTTWARAWAAEDRESRVRVNRDELRRMLDDGTFIKGVTEQRVLAVRDEAVVRLLGSGYDVVCDDTNLPQWNARALARLARKAGAGLEVHDFTHVPLETCVERDAARAEPVGEERIRDLHLRFLAGRKLPLPLPEEEPSTELVPYEARPGTPKAVLVDIDGTTALISGRSPYDHTRVHQDLPNAPVIAVIQAMHAAGHRVVFLSGRSDKCRKETETWLEKHVGVPFDALYMRVHGDNRRDSIVKVELFDAHVRDTYDVTCVLDDRNQVVEAWRALGLTVLQVAEGDF</sequence>
<dbReference type="Proteomes" id="UP001501842">
    <property type="component" value="Unassembled WGS sequence"/>
</dbReference>
<dbReference type="InterPro" id="IPR027417">
    <property type="entry name" value="P-loop_NTPase"/>
</dbReference>
<organism evidence="2 3">
    <name type="scientific">Actinocorallia aurantiaca</name>
    <dbReference type="NCBI Taxonomy" id="46204"/>
    <lineage>
        <taxon>Bacteria</taxon>
        <taxon>Bacillati</taxon>
        <taxon>Actinomycetota</taxon>
        <taxon>Actinomycetes</taxon>
        <taxon>Streptosporangiales</taxon>
        <taxon>Thermomonosporaceae</taxon>
        <taxon>Actinocorallia</taxon>
    </lineage>
</organism>
<dbReference type="EMBL" id="BAAATZ010000017">
    <property type="protein sequence ID" value="GAA2730126.1"/>
    <property type="molecule type" value="Genomic_DNA"/>
</dbReference>
<dbReference type="SUPFAM" id="SSF56784">
    <property type="entry name" value="HAD-like"/>
    <property type="match status" value="1"/>
</dbReference>
<dbReference type="InterPro" id="IPR056782">
    <property type="entry name" value="HAD_PNKP"/>
</dbReference>
<dbReference type="Pfam" id="PF13671">
    <property type="entry name" value="AAA_33"/>
    <property type="match status" value="1"/>
</dbReference>
<dbReference type="InterPro" id="IPR036412">
    <property type="entry name" value="HAD-like_sf"/>
</dbReference>
<dbReference type="Pfam" id="PF25109">
    <property type="entry name" value="HAD_PNKP"/>
    <property type="match status" value="1"/>
</dbReference>
<reference evidence="2 3" key="1">
    <citation type="journal article" date="2019" name="Int. J. Syst. Evol. Microbiol.">
        <title>The Global Catalogue of Microorganisms (GCM) 10K type strain sequencing project: providing services to taxonomists for standard genome sequencing and annotation.</title>
        <authorList>
            <consortium name="The Broad Institute Genomics Platform"/>
            <consortium name="The Broad Institute Genome Sequencing Center for Infectious Disease"/>
            <person name="Wu L."/>
            <person name="Ma J."/>
        </authorList>
    </citation>
    <scope>NUCLEOTIDE SEQUENCE [LARGE SCALE GENOMIC DNA]</scope>
    <source>
        <strain evidence="2 3">JCM 8201</strain>
    </source>
</reference>
<name>A0ABN3UCD7_9ACTN</name>